<feature type="signal peptide" evidence="1">
    <location>
        <begin position="1"/>
        <end position="22"/>
    </location>
</feature>
<reference evidence="2 3" key="1">
    <citation type="journal article" date="2014" name="Antonie Van Leeuwenhoek">
        <title>Hyphomonas beringensis sp. nov. and Hyphomonas chukchiensis sp. nov., isolated from surface seawater of the Bering Sea and Chukchi Sea.</title>
        <authorList>
            <person name="Li C."/>
            <person name="Lai Q."/>
            <person name="Li G."/>
            <person name="Dong C."/>
            <person name="Wang J."/>
            <person name="Liao Y."/>
            <person name="Shao Z."/>
        </authorList>
    </citation>
    <scope>NUCLEOTIDE SEQUENCE [LARGE SCALE GENOMIC DNA]</scope>
    <source>
        <strain evidence="2 3">BH-BN04-4</strain>
    </source>
</reference>
<dbReference type="RefSeq" id="WP_034739454.1">
    <property type="nucleotide sequence ID" value="NZ_AWFG01000022.1"/>
</dbReference>
<evidence type="ECO:0000256" key="1">
    <source>
        <dbReference type="SAM" id="SignalP"/>
    </source>
</evidence>
<evidence type="ECO:0008006" key="4">
    <source>
        <dbReference type="Google" id="ProtNLM"/>
    </source>
</evidence>
<dbReference type="EMBL" id="AWFG01000022">
    <property type="protein sequence ID" value="KCZ58355.1"/>
    <property type="molecule type" value="Genomic_DNA"/>
</dbReference>
<evidence type="ECO:0000313" key="3">
    <source>
        <dbReference type="Proteomes" id="UP000027190"/>
    </source>
</evidence>
<protein>
    <recommendedName>
        <fullName evidence="4">Antifreeze glycopeptide polyprotein</fullName>
    </recommendedName>
</protein>
<dbReference type="STRING" id="1280947.HY30_16345"/>
<sequence length="530" mass="54764">MSSKAWPALFAGAAVFCLSASAQFEESGLAMVDPWGMGFLEAGEPALPASLWKASDTSTLLPMMQDVRTQGLTPGERTLMRRMALSPANAPQGSESPALLAERARIMFELGEARAAAALMARLDTPPPGMDSDEIATDLNLALGNEAQACSNDNGKPRDGAYWAMLRAVCAALRDNTAGAELAIEMATSQGVDDKWLTSAVFAASGDLPNPPEARYDSGIALAISSKAGLTPPDKPLSTTRPDLAAAMVARPGLPAPVRAEAAAIAAEAGLIDTSDWRKVLDTLFAEPDFEPKSKLEMAIATVRNVGMPEDGRADAVAAALAQATANPARFAAVSKVLLPEIQALSLTKETAKHAQLFAHASIAARDFEGATLWTLVPDIDGAPETRAVDFAMIDALGVLAGNGDAQEIGTRLVRESTSKADRKAAARLFALWTMADITPPPSARALMASDSEAPGKTDRPGAVVAILAAAKAGAAGEAILGTVALTGGDPSELDVADLTLMGRALVAIGAQDAAAELALEATGYWKSGK</sequence>
<dbReference type="eggNOG" id="ENOG5033AA5">
    <property type="taxonomic scope" value="Bacteria"/>
</dbReference>
<dbReference type="OrthoDB" id="7615437at2"/>
<accession>A0A062UP49</accession>
<name>A0A062UP49_9PROT</name>
<proteinExistence type="predicted"/>
<organism evidence="2 3">
    <name type="scientific">Hyphomonas chukchiensis</name>
    <dbReference type="NCBI Taxonomy" id="1280947"/>
    <lineage>
        <taxon>Bacteria</taxon>
        <taxon>Pseudomonadati</taxon>
        <taxon>Pseudomonadota</taxon>
        <taxon>Alphaproteobacteria</taxon>
        <taxon>Hyphomonadales</taxon>
        <taxon>Hyphomonadaceae</taxon>
        <taxon>Hyphomonas</taxon>
    </lineage>
</organism>
<dbReference type="PATRIC" id="fig|1280947.3.peg.1855"/>
<comment type="caution">
    <text evidence="2">The sequence shown here is derived from an EMBL/GenBank/DDBJ whole genome shotgun (WGS) entry which is preliminary data.</text>
</comment>
<keyword evidence="1" id="KW-0732">Signal</keyword>
<gene>
    <name evidence="2" type="ORF">HY30_16345</name>
</gene>
<keyword evidence="3" id="KW-1185">Reference proteome</keyword>
<feature type="chain" id="PRO_5001615311" description="Antifreeze glycopeptide polyprotein" evidence="1">
    <location>
        <begin position="23"/>
        <end position="530"/>
    </location>
</feature>
<dbReference type="AlphaFoldDB" id="A0A062UP49"/>
<dbReference type="Proteomes" id="UP000027190">
    <property type="component" value="Unassembled WGS sequence"/>
</dbReference>
<evidence type="ECO:0000313" key="2">
    <source>
        <dbReference type="EMBL" id="KCZ58355.1"/>
    </source>
</evidence>